<keyword evidence="2" id="KW-1185">Reference proteome</keyword>
<evidence type="ECO:0000313" key="1">
    <source>
        <dbReference type="EMBL" id="AJD41293.1"/>
    </source>
</evidence>
<dbReference type="RefSeq" id="WP_039844920.1">
    <property type="nucleotide sequence ID" value="NZ_CP006877.1"/>
</dbReference>
<dbReference type="AlphaFoldDB" id="A0A0B4X456"/>
<dbReference type="KEGG" id="rga:RGR602_CH01963"/>
<evidence type="ECO:0000313" key="2">
    <source>
        <dbReference type="Proteomes" id="UP000031368"/>
    </source>
</evidence>
<dbReference type="EMBL" id="CP006877">
    <property type="protein sequence ID" value="AJD41293.1"/>
    <property type="molecule type" value="Genomic_DNA"/>
</dbReference>
<accession>A0A0B4X456</accession>
<gene>
    <name evidence="1" type="ORF">RGR602_CH01963</name>
</gene>
<dbReference type="Proteomes" id="UP000031368">
    <property type="component" value="Chromosome"/>
</dbReference>
<protein>
    <submittedName>
        <fullName evidence="1">Uncharacterized protein</fullName>
    </submittedName>
</protein>
<sequence>MTYPVDIRGDWRGGQPRCSVMLEPRTVAALISSPMAGGGNVAPEAIGAPLQLFVQLGAIP</sequence>
<reference evidence="1 2" key="1">
    <citation type="submission" date="2013-11" db="EMBL/GenBank/DDBJ databases">
        <title>Complete genome sequence of Rhizobium gallicum bv. gallicum R602.</title>
        <authorList>
            <person name="Bustos P."/>
            <person name="Santamaria R.I."/>
            <person name="Lozano L."/>
            <person name="Acosta J.L."/>
            <person name="Ormeno-Orrillo E."/>
            <person name="Rogel M.A."/>
            <person name="Romero D."/>
            <person name="Cevallos M.A."/>
            <person name="Martinez-Romero E."/>
            <person name="Gonzalez V."/>
        </authorList>
    </citation>
    <scope>NUCLEOTIDE SEQUENCE [LARGE SCALE GENOMIC DNA]</scope>
    <source>
        <strain evidence="1 2">R602</strain>
    </source>
</reference>
<dbReference type="HOGENOM" id="CLU_2938527_0_0_5"/>
<organism evidence="1 2">
    <name type="scientific">Rhizobium gallicum bv. gallicum R602sp</name>
    <dbReference type="NCBI Taxonomy" id="1041138"/>
    <lineage>
        <taxon>Bacteria</taxon>
        <taxon>Pseudomonadati</taxon>
        <taxon>Pseudomonadota</taxon>
        <taxon>Alphaproteobacteria</taxon>
        <taxon>Hyphomicrobiales</taxon>
        <taxon>Rhizobiaceae</taxon>
        <taxon>Rhizobium/Agrobacterium group</taxon>
        <taxon>Rhizobium</taxon>
    </lineage>
</organism>
<proteinExistence type="predicted"/>
<name>A0A0B4X456_9HYPH</name>